<protein>
    <submittedName>
        <fullName evidence="1">Uncharacterized protein</fullName>
    </submittedName>
</protein>
<comment type="caution">
    <text evidence="1">The sequence shown here is derived from an EMBL/GenBank/DDBJ whole genome shotgun (WGS) entry which is preliminary data.</text>
</comment>
<dbReference type="EMBL" id="PUHZ01000025">
    <property type="protein sequence ID" value="PQO42311.1"/>
    <property type="molecule type" value="Genomic_DNA"/>
</dbReference>
<dbReference type="Proteomes" id="UP000237819">
    <property type="component" value="Unassembled WGS sequence"/>
</dbReference>
<dbReference type="AlphaFoldDB" id="A0A2S8GDJ1"/>
<evidence type="ECO:0000313" key="1">
    <source>
        <dbReference type="EMBL" id="PQO42311.1"/>
    </source>
</evidence>
<proteinExistence type="predicted"/>
<name>A0A2S8GDJ1_9BACT</name>
<reference evidence="1 2" key="1">
    <citation type="submission" date="2018-02" db="EMBL/GenBank/DDBJ databases">
        <title>Comparative genomes isolates from brazilian mangrove.</title>
        <authorList>
            <person name="Araujo J.E."/>
            <person name="Taketani R.G."/>
            <person name="Silva M.C.P."/>
            <person name="Loureco M.V."/>
            <person name="Andreote F.D."/>
        </authorList>
    </citation>
    <scope>NUCLEOTIDE SEQUENCE [LARGE SCALE GENOMIC DNA]</scope>
    <source>
        <strain evidence="1 2">Nap-Phe MGV</strain>
    </source>
</reference>
<organism evidence="1 2">
    <name type="scientific">Blastopirellula marina</name>
    <dbReference type="NCBI Taxonomy" id="124"/>
    <lineage>
        <taxon>Bacteria</taxon>
        <taxon>Pseudomonadati</taxon>
        <taxon>Planctomycetota</taxon>
        <taxon>Planctomycetia</taxon>
        <taxon>Pirellulales</taxon>
        <taxon>Pirellulaceae</taxon>
        <taxon>Blastopirellula</taxon>
    </lineage>
</organism>
<accession>A0A2S8GDJ1</accession>
<gene>
    <name evidence="1" type="ORF">C5Y93_28655</name>
</gene>
<sequence length="62" mass="7737">MKKEERRKQPQWVRIMVGSDHDHSLVRIFNLAHFSRYFRIFFRYSKLDSQHESITIEICDYF</sequence>
<evidence type="ECO:0000313" key="2">
    <source>
        <dbReference type="Proteomes" id="UP000237819"/>
    </source>
</evidence>